<dbReference type="PANTHER" id="PTHR33254:SF16">
    <property type="entry name" value="BLR3842 PROTEIN"/>
    <property type="match status" value="1"/>
</dbReference>
<dbReference type="GO" id="GO:0019336">
    <property type="term" value="P:phenol-containing compound catabolic process"/>
    <property type="evidence" value="ECO:0007669"/>
    <property type="project" value="UniProtKB-ARBA"/>
</dbReference>
<evidence type="ECO:0000313" key="11">
    <source>
        <dbReference type="Proteomes" id="UP000245754"/>
    </source>
</evidence>
<dbReference type="EC" id="4.1.3.17" evidence="4"/>
<dbReference type="SUPFAM" id="SSF89562">
    <property type="entry name" value="RraA-like"/>
    <property type="match status" value="1"/>
</dbReference>
<keyword evidence="7" id="KW-0456">Lyase</keyword>
<dbReference type="GO" id="GO:0072329">
    <property type="term" value="P:monocarboxylic acid catabolic process"/>
    <property type="evidence" value="ECO:0007669"/>
    <property type="project" value="UniProtKB-ARBA"/>
</dbReference>
<proteinExistence type="inferred from homology"/>
<dbReference type="NCBIfam" id="NF006731">
    <property type="entry name" value="PRK09262.1"/>
    <property type="match status" value="1"/>
</dbReference>
<dbReference type="Proteomes" id="UP000245754">
    <property type="component" value="Unassembled WGS sequence"/>
</dbReference>
<accession>A0A316EVW9</accession>
<sequence length="237" mass="24878">MRTIAYRNILRAEAASIDTLGRLGVATVHEAQRRTGLMKPYMRPIQSGVSIAGSAVTALMHPGDNWMIHVAVEMIRPGDVLVVALTSDCTDGLFGDLLATSLKARGARGLIIEGGVRDVSVLNEMGFPVWSRAVSAQGAVKETVGAVNVPVVCAGASVRPGDVIVADDDGVVVVARPAAAQIARKAAEREALEAGKREKLASGVLGVDMYDMRPGLAAKGLVYSDQVVDWYNGAEEA</sequence>
<evidence type="ECO:0000256" key="5">
    <source>
        <dbReference type="ARBA" id="ARBA00022723"/>
    </source>
</evidence>
<name>A0A316EVW9_9BURK</name>
<comment type="caution">
    <text evidence="10">The sequence shown here is derived from an EMBL/GenBank/DDBJ whole genome shotgun (WGS) entry which is preliminary data.</text>
</comment>
<gene>
    <name evidence="10" type="ORF">C7419_102596</name>
</gene>
<dbReference type="OrthoDB" id="8717144at2"/>
<evidence type="ECO:0000256" key="7">
    <source>
        <dbReference type="ARBA" id="ARBA00023239"/>
    </source>
</evidence>
<dbReference type="InterPro" id="IPR005493">
    <property type="entry name" value="RraA/RraA-like"/>
</dbReference>
<evidence type="ECO:0000256" key="6">
    <source>
        <dbReference type="ARBA" id="ARBA00022842"/>
    </source>
</evidence>
<dbReference type="InterPro" id="IPR014165">
    <property type="entry name" value="LigK_PcmE"/>
</dbReference>
<dbReference type="Pfam" id="PF03737">
    <property type="entry name" value="RraA-like"/>
    <property type="match status" value="1"/>
</dbReference>
<dbReference type="PANTHER" id="PTHR33254">
    <property type="entry name" value="4-HYDROXY-4-METHYL-2-OXOGLUTARATE ALDOLASE 3-RELATED"/>
    <property type="match status" value="1"/>
</dbReference>
<evidence type="ECO:0000313" key="10">
    <source>
        <dbReference type="EMBL" id="PWK35318.1"/>
    </source>
</evidence>
<dbReference type="GeneID" id="98340806"/>
<dbReference type="RefSeq" id="WP_109583395.1">
    <property type="nucleotide sequence ID" value="NZ_CAJPUX010000002.1"/>
</dbReference>
<evidence type="ECO:0000256" key="3">
    <source>
        <dbReference type="ARBA" id="ARBA00011643"/>
    </source>
</evidence>
<dbReference type="CDD" id="cd16841">
    <property type="entry name" value="RraA_family"/>
    <property type="match status" value="1"/>
</dbReference>
<keyword evidence="6 9" id="KW-0460">Magnesium</keyword>
<dbReference type="AlphaFoldDB" id="A0A316EVW9"/>
<dbReference type="GO" id="GO:0042537">
    <property type="term" value="P:benzene-containing compound metabolic process"/>
    <property type="evidence" value="ECO:0007669"/>
    <property type="project" value="UniProtKB-ARBA"/>
</dbReference>
<evidence type="ECO:0000256" key="4">
    <source>
        <dbReference type="ARBA" id="ARBA00012213"/>
    </source>
</evidence>
<keyword evidence="11" id="KW-1185">Reference proteome</keyword>
<comment type="cofactor">
    <cofactor evidence="2 9">
        <name>Mg(2+)</name>
        <dbReference type="ChEBI" id="CHEBI:18420"/>
    </cofactor>
</comment>
<reference evidence="10 11" key="1">
    <citation type="submission" date="2018-05" db="EMBL/GenBank/DDBJ databases">
        <title>Genomic Encyclopedia of Type Strains, Phase IV (KMG-V): Genome sequencing to study the core and pangenomes of soil and plant-associated prokaryotes.</title>
        <authorList>
            <person name="Whitman W."/>
        </authorList>
    </citation>
    <scope>NUCLEOTIDE SEQUENCE [LARGE SCALE GENOMIC DNA]</scope>
    <source>
        <strain evidence="10 11">SLV-132</strain>
    </source>
</reference>
<evidence type="ECO:0000256" key="8">
    <source>
        <dbReference type="ARBA" id="ARBA00061585"/>
    </source>
</evidence>
<evidence type="ECO:0000256" key="1">
    <source>
        <dbReference type="ARBA" id="ARBA00001342"/>
    </source>
</evidence>
<feature type="binding site" evidence="9">
    <location>
        <begin position="95"/>
        <end position="98"/>
    </location>
    <ligand>
        <name>substrate</name>
    </ligand>
</feature>
<organism evidence="10 11">
    <name type="scientific">Cupriavidus plantarum</name>
    <dbReference type="NCBI Taxonomy" id="942865"/>
    <lineage>
        <taxon>Bacteria</taxon>
        <taxon>Pseudomonadati</taxon>
        <taxon>Pseudomonadota</taxon>
        <taxon>Betaproteobacteria</taxon>
        <taxon>Burkholderiales</taxon>
        <taxon>Burkholderiaceae</taxon>
        <taxon>Cupriavidus</taxon>
    </lineage>
</organism>
<keyword evidence="5 9" id="KW-0479">Metal-binding</keyword>
<dbReference type="Gene3D" id="3.50.30.40">
    <property type="entry name" value="Ribonuclease E inhibitor RraA/RraA-like"/>
    <property type="match status" value="1"/>
</dbReference>
<dbReference type="NCBIfam" id="TIGR02798">
    <property type="entry name" value="ligK_PcmE"/>
    <property type="match status" value="1"/>
</dbReference>
<evidence type="ECO:0000256" key="9">
    <source>
        <dbReference type="PIRSR" id="PIRSR605493-1"/>
    </source>
</evidence>
<dbReference type="InterPro" id="IPR036704">
    <property type="entry name" value="RraA/RraA-like_sf"/>
</dbReference>
<comment type="subunit">
    <text evidence="3">Homohexamer.</text>
</comment>
<dbReference type="GO" id="GO:0047443">
    <property type="term" value="F:4-hydroxy-4-methyl-2-oxoglutarate aldolase activity"/>
    <property type="evidence" value="ECO:0007669"/>
    <property type="project" value="UniProtKB-EC"/>
</dbReference>
<comment type="catalytic activity">
    <reaction evidence="1">
        <text>4-hydroxy-4-methyl-2-oxoglutarate = 2 pyruvate</text>
        <dbReference type="Rhea" id="RHEA:22748"/>
        <dbReference type="ChEBI" id="CHEBI:15361"/>
        <dbReference type="ChEBI" id="CHEBI:58276"/>
        <dbReference type="EC" id="4.1.3.17"/>
    </reaction>
</comment>
<dbReference type="FunFam" id="3.50.30.40:FF:000002">
    <property type="entry name" value="4-carboxy-4-hydroxy-2-oxoadipate aldolase/oxaloacetate decarboxylase"/>
    <property type="match status" value="1"/>
</dbReference>
<protein>
    <recommendedName>
        <fullName evidence="4">4-hydroxy-4-methyl-2-oxoglutarate aldolase</fullName>
        <ecNumber evidence="4">4.1.3.17</ecNumber>
    </recommendedName>
</protein>
<feature type="binding site" evidence="9">
    <location>
        <position position="118"/>
    </location>
    <ligand>
        <name>Mg(2+)</name>
        <dbReference type="ChEBI" id="CHEBI:18420"/>
    </ligand>
</feature>
<dbReference type="GO" id="GO:0046872">
    <property type="term" value="F:metal ion binding"/>
    <property type="evidence" value="ECO:0007669"/>
    <property type="project" value="UniProtKB-KW"/>
</dbReference>
<evidence type="ECO:0000256" key="2">
    <source>
        <dbReference type="ARBA" id="ARBA00001946"/>
    </source>
</evidence>
<dbReference type="EMBL" id="QGGT01000002">
    <property type="protein sequence ID" value="PWK35318.1"/>
    <property type="molecule type" value="Genomic_DNA"/>
</dbReference>
<comment type="similarity">
    <text evidence="8">Belongs to the LigK/PcmE family.</text>
</comment>
<feature type="binding site" evidence="9">
    <location>
        <position position="117"/>
    </location>
    <ligand>
        <name>substrate</name>
    </ligand>
</feature>